<gene>
    <name evidence="2" type="ORF">F4W18_05660</name>
</gene>
<evidence type="ECO:0000313" key="2">
    <source>
        <dbReference type="EMBL" id="KAA8679710.1"/>
    </source>
</evidence>
<organism evidence="2 3">
    <name type="scientific">Vibrio gigantis</name>
    <dbReference type="NCBI Taxonomy" id="296199"/>
    <lineage>
        <taxon>Bacteria</taxon>
        <taxon>Pseudomonadati</taxon>
        <taxon>Pseudomonadota</taxon>
        <taxon>Gammaproteobacteria</taxon>
        <taxon>Vibrionales</taxon>
        <taxon>Vibrionaceae</taxon>
        <taxon>Vibrio</taxon>
    </lineage>
</organism>
<dbReference type="AlphaFoldDB" id="A0A5M9P614"/>
<evidence type="ECO:0000259" key="1">
    <source>
        <dbReference type="Pfam" id="PF11329"/>
    </source>
</evidence>
<dbReference type="EMBL" id="VXJS01000002">
    <property type="protein sequence ID" value="KAA8679710.1"/>
    <property type="molecule type" value="Genomic_DNA"/>
</dbReference>
<dbReference type="PROSITE" id="PS51257">
    <property type="entry name" value="PROKAR_LIPOPROTEIN"/>
    <property type="match status" value="1"/>
</dbReference>
<evidence type="ECO:0000313" key="3">
    <source>
        <dbReference type="Proteomes" id="UP000322521"/>
    </source>
</evidence>
<dbReference type="Gene3D" id="1.50.10.140">
    <property type="match status" value="1"/>
</dbReference>
<name>A0A5M9P614_9VIBR</name>
<feature type="domain" description="DUF3131" evidence="1">
    <location>
        <begin position="52"/>
        <end position="428"/>
    </location>
</feature>
<keyword evidence="3" id="KW-1185">Reference proteome</keyword>
<accession>A0A5M9P614</accession>
<dbReference type="Proteomes" id="UP000322521">
    <property type="component" value="Unassembled WGS sequence"/>
</dbReference>
<protein>
    <submittedName>
        <fullName evidence="2">DUF3131 domain-containing protein</fullName>
    </submittedName>
</protein>
<comment type="caution">
    <text evidence="2">The sequence shown here is derived from an EMBL/GenBank/DDBJ whole genome shotgun (WGS) entry which is preliminary data.</text>
</comment>
<dbReference type="InterPro" id="IPR021478">
    <property type="entry name" value="DUF3131"/>
</dbReference>
<proteinExistence type="predicted"/>
<reference evidence="2 3" key="1">
    <citation type="submission" date="2019-09" db="EMBL/GenBank/DDBJ databases">
        <title>Draft genome sequence of various Type strains from the CCUG.</title>
        <authorList>
            <person name="Pineiro-Iglesias B."/>
            <person name="Tunovic T."/>
            <person name="Unosson C."/>
            <person name="Inganas E."/>
            <person name="Ohlen M."/>
            <person name="Cardew S."/>
            <person name="Jensie-Markopoulos S."/>
            <person name="Salva-Serra F."/>
            <person name="Jaen-Luchoro D."/>
            <person name="Karlsson R."/>
            <person name="Svensson-Stadler L."/>
            <person name="Chun J."/>
            <person name="Moore E."/>
        </authorList>
    </citation>
    <scope>NUCLEOTIDE SEQUENCE [LARGE SCALE GENOMIC DNA]</scope>
    <source>
        <strain evidence="2 3">CCUG 56969T</strain>
    </source>
</reference>
<sequence>MLKKWSVLLLSVSISGCGVVYQGVSNGVDALNQSQIVRQGRHGPLTEEELLWAQTAWKYIDNNTQLTTGLVNSLDNFPTTNMAGLADYLISLIAAKEFEFITNKQYDERLTLVLAFLNKMDLSYGYAPNKVYSTQSGGMVNYGNQPQDIGWSSLDVGRLLIVLAIVKRHSPEFSEYVDKAVLRWNFCELISLDGELYGGLIQDGQLIRYKEGRLGIEEYTSYGYLDWQIVPEKAMNIEPYDVATIYDIDLIFDGRDPRVFNVLRPVYSTPYLWMGLEFNWDKVGDTTSSDATHTNQTLSAMADAIYQVQEARWDNERIYTARGEHVVTGEPYFVYDAIYGLGTPWITLAEDGSSHDDLALVSTRVAFQMWALWKTDYTDRLMTLVKELYDPQRGWYEGRYELTSAYEKSISLKTNAGVLQALLYKQKGKLYQSTTDKEYRDVKFNSRFDHPGRCLIETFR</sequence>
<dbReference type="OrthoDB" id="9147113at2"/>
<dbReference type="Pfam" id="PF11329">
    <property type="entry name" value="DUF3131"/>
    <property type="match status" value="1"/>
</dbReference>
<dbReference type="RefSeq" id="WP_086713864.1">
    <property type="nucleotide sequence ID" value="NZ_AP025493.1"/>
</dbReference>